<name>Q5LPX6_RUEPO</name>
<feature type="compositionally biased region" description="Basic and acidic residues" evidence="1">
    <location>
        <begin position="410"/>
        <end position="432"/>
    </location>
</feature>
<feature type="compositionally biased region" description="Low complexity" evidence="1">
    <location>
        <begin position="433"/>
        <end position="449"/>
    </location>
</feature>
<feature type="compositionally biased region" description="Basic and acidic residues" evidence="1">
    <location>
        <begin position="98"/>
        <end position="120"/>
    </location>
</feature>
<evidence type="ECO:0000313" key="2">
    <source>
        <dbReference type="EMBL" id="AAV95965.1"/>
    </source>
</evidence>
<dbReference type="STRING" id="246200.SPO2720"/>
<keyword evidence="3" id="KW-1185">Reference proteome</keyword>
<gene>
    <name evidence="2" type="ordered locus">SPO2720</name>
</gene>
<organism evidence="2 3">
    <name type="scientific">Ruegeria pomeroyi (strain ATCC 700808 / DSM 15171 / DSS-3)</name>
    <name type="common">Silicibacter pomeroyi</name>
    <dbReference type="NCBI Taxonomy" id="246200"/>
    <lineage>
        <taxon>Bacteria</taxon>
        <taxon>Pseudomonadati</taxon>
        <taxon>Pseudomonadota</taxon>
        <taxon>Alphaproteobacteria</taxon>
        <taxon>Rhodobacterales</taxon>
        <taxon>Roseobacteraceae</taxon>
        <taxon>Ruegeria</taxon>
    </lineage>
</organism>
<proteinExistence type="predicted"/>
<dbReference type="HOGENOM" id="CLU_543895_0_0_5"/>
<accession>Q5LPX6</accession>
<dbReference type="EMBL" id="CP000031">
    <property type="protein sequence ID" value="AAV95965.1"/>
    <property type="molecule type" value="Genomic_DNA"/>
</dbReference>
<sequence>MRLEIRHLAAGSDDPAEELLNVGVHLVVGGAAHPHVVVHTAHLFVGCMFGRCLPGPRLKRLLDGISDRLFRLGHLLVHPHMGRQVFAQNDRAGGRHHRQDEHRAEVEDHHAQEDKLDAHRQPGRLGGQVVEGFTMRDQTFRRRHIGGIGSHAYLDGTLAILDQRGKLAVDTGTFRRNLVQHVLGSRGQACTGIDLPEALESDVDFGDPRLDGLALRLLERRHLVGKRICVAFAPHRIGTIAAGLPKAFGGSVLIVTGERAVNLAEVGQKRRTFGRQRFELSGDSRLRHHRGLTCIGNDRGGLAVETFDLVAFGGDHAVDPFGRGHCQGPVDLARLVLEVTRRIRPEERDIEEACQRQRHDQRDGDPQQQMHRPGQQGFVSFGGEPERLRQFAARVRPNPAQHGPVDGEDDHPRKDGPRQVDEGKAAPRDAKGHPPAQHGQQADQDQRQAGKPHGLDFVVRRSREFFIARPGKPSSETALEGELPGRARSFVVLASNLNGHP</sequence>
<dbReference type="KEGG" id="sil:SPO2720"/>
<reference evidence="2 3" key="2">
    <citation type="journal article" date="2014" name="Stand. Genomic Sci.">
        <title>An updated genome annotation for the model marine bacterium Ruegeria pomeroyi DSS-3.</title>
        <authorList>
            <person name="Rivers A.R."/>
            <person name="Smith C.B."/>
            <person name="Moran M.A."/>
        </authorList>
    </citation>
    <scope>GENOME REANNOTATION</scope>
    <source>
        <strain evidence="3">ATCC 700808 / DSM 15171 / DSS-3</strain>
    </source>
</reference>
<dbReference type="Proteomes" id="UP000001023">
    <property type="component" value="Chromosome"/>
</dbReference>
<protein>
    <submittedName>
        <fullName evidence="2">Uncharacterized protein</fullName>
    </submittedName>
</protein>
<dbReference type="AlphaFoldDB" id="Q5LPX6"/>
<feature type="region of interest" description="Disordered" evidence="1">
    <location>
        <begin position="348"/>
        <end position="382"/>
    </location>
</feature>
<feature type="compositionally biased region" description="Basic and acidic residues" evidence="1">
    <location>
        <begin position="348"/>
        <end position="365"/>
    </location>
</feature>
<evidence type="ECO:0000313" key="3">
    <source>
        <dbReference type="Proteomes" id="UP000001023"/>
    </source>
</evidence>
<dbReference type="PaxDb" id="246200-SPO2720"/>
<feature type="region of interest" description="Disordered" evidence="1">
    <location>
        <begin position="395"/>
        <end position="486"/>
    </location>
</feature>
<feature type="region of interest" description="Disordered" evidence="1">
    <location>
        <begin position="90"/>
        <end position="123"/>
    </location>
</feature>
<evidence type="ECO:0000256" key="1">
    <source>
        <dbReference type="SAM" id="MobiDB-lite"/>
    </source>
</evidence>
<reference evidence="2 3" key="1">
    <citation type="journal article" date="2004" name="Nature">
        <title>Genome sequence of Silicibacter pomeroyi reveals adaptations to the marine environment.</title>
        <authorList>
            <person name="Moran M.A."/>
            <person name="Buchan A."/>
            <person name="Gonzalez J.M."/>
            <person name="Heidelberg J.F."/>
            <person name="Whitman W.B."/>
            <person name="Kiene R.P."/>
            <person name="Henriksen J.R."/>
            <person name="King G.M."/>
            <person name="Belas R."/>
            <person name="Fuqua C."/>
            <person name="Brinkac L."/>
            <person name="Lewis M."/>
            <person name="Johri S."/>
            <person name="Weaver B."/>
            <person name="Pai G."/>
            <person name="Eisen J.A."/>
            <person name="Rahe E."/>
            <person name="Sheldon W.M."/>
            <person name="Ye W."/>
            <person name="Miller T.R."/>
            <person name="Carlton J."/>
            <person name="Rasko D.A."/>
            <person name="Paulsen I.T."/>
            <person name="Ren Q."/>
            <person name="Daugherty S.C."/>
            <person name="Deboy R.T."/>
            <person name="Dodson R.J."/>
            <person name="Durkin A.S."/>
            <person name="Madupu R."/>
            <person name="Nelson W.C."/>
            <person name="Sullivan S.A."/>
            <person name="Rosovitz M.J."/>
            <person name="Haft D.H."/>
            <person name="Selengut J."/>
            <person name="Ward N."/>
        </authorList>
    </citation>
    <scope>NUCLEOTIDE SEQUENCE [LARGE SCALE GENOMIC DNA]</scope>
    <source>
        <strain evidence="3">ATCC 700808 / DSM 15171 / DSS-3</strain>
    </source>
</reference>